<dbReference type="RefSeq" id="WP_344845061.1">
    <property type="nucleotide sequence ID" value="NZ_BAABAA010000007.1"/>
</dbReference>
<dbReference type="Proteomes" id="UP001501222">
    <property type="component" value="Unassembled WGS sequence"/>
</dbReference>
<protein>
    <submittedName>
        <fullName evidence="1">Uncharacterized protein</fullName>
    </submittedName>
</protein>
<keyword evidence="2" id="KW-1185">Reference proteome</keyword>
<accession>A0ABP6Y8B5</accession>
<proteinExistence type="predicted"/>
<gene>
    <name evidence="1" type="ORF">GCM10022235_53630</name>
</gene>
<sequence length="134" mass="14639">MFDDVSLIDFHARFRVESPKGPYVGYGVLDVQSGHFLTEVDLQAELALVVAARLMVAAAPKDWRHANRIRAVLPPRVVRLASQSGQLGIWAASPSGWLGFVLLDGEMRARWVPAGELVQEEMPPPPAGDEAEVP</sequence>
<dbReference type="EMBL" id="BAABAA010000007">
    <property type="protein sequence ID" value="GAA3577035.1"/>
    <property type="molecule type" value="Genomic_DNA"/>
</dbReference>
<reference evidence="2" key="1">
    <citation type="journal article" date="2019" name="Int. J. Syst. Evol. Microbiol.">
        <title>The Global Catalogue of Microorganisms (GCM) 10K type strain sequencing project: providing services to taxonomists for standard genome sequencing and annotation.</title>
        <authorList>
            <consortium name="The Broad Institute Genomics Platform"/>
            <consortium name="The Broad Institute Genome Sequencing Center for Infectious Disease"/>
            <person name="Wu L."/>
            <person name="Ma J."/>
        </authorList>
    </citation>
    <scope>NUCLEOTIDE SEQUENCE [LARGE SCALE GENOMIC DNA]</scope>
    <source>
        <strain evidence="2">JCM 16928</strain>
    </source>
</reference>
<name>A0ABP6Y8B5_9ACTN</name>
<evidence type="ECO:0000313" key="2">
    <source>
        <dbReference type="Proteomes" id="UP001501222"/>
    </source>
</evidence>
<organism evidence="1 2">
    <name type="scientific">Kribbella ginsengisoli</name>
    <dbReference type="NCBI Taxonomy" id="363865"/>
    <lineage>
        <taxon>Bacteria</taxon>
        <taxon>Bacillati</taxon>
        <taxon>Actinomycetota</taxon>
        <taxon>Actinomycetes</taxon>
        <taxon>Propionibacteriales</taxon>
        <taxon>Kribbellaceae</taxon>
        <taxon>Kribbella</taxon>
    </lineage>
</organism>
<evidence type="ECO:0000313" key="1">
    <source>
        <dbReference type="EMBL" id="GAA3577035.1"/>
    </source>
</evidence>
<comment type="caution">
    <text evidence="1">The sequence shown here is derived from an EMBL/GenBank/DDBJ whole genome shotgun (WGS) entry which is preliminary data.</text>
</comment>